<evidence type="ECO:0000313" key="3">
    <source>
        <dbReference type="Proteomes" id="UP000799428"/>
    </source>
</evidence>
<feature type="region of interest" description="Disordered" evidence="1">
    <location>
        <begin position="650"/>
        <end position="689"/>
    </location>
</feature>
<feature type="region of interest" description="Disordered" evidence="1">
    <location>
        <begin position="118"/>
        <end position="137"/>
    </location>
</feature>
<feature type="compositionally biased region" description="Acidic residues" evidence="1">
    <location>
        <begin position="118"/>
        <end position="130"/>
    </location>
</feature>
<feature type="compositionally biased region" description="Polar residues" evidence="1">
    <location>
        <begin position="287"/>
        <end position="298"/>
    </location>
</feature>
<feature type="compositionally biased region" description="Basic and acidic residues" evidence="1">
    <location>
        <begin position="299"/>
        <end position="308"/>
    </location>
</feature>
<feature type="compositionally biased region" description="Acidic residues" evidence="1">
    <location>
        <begin position="154"/>
        <end position="163"/>
    </location>
</feature>
<feature type="compositionally biased region" description="Basic and acidic residues" evidence="1">
    <location>
        <begin position="650"/>
        <end position="674"/>
    </location>
</feature>
<feature type="compositionally biased region" description="Polar residues" evidence="1">
    <location>
        <begin position="572"/>
        <end position="602"/>
    </location>
</feature>
<evidence type="ECO:0000313" key="2">
    <source>
        <dbReference type="EMBL" id="KAF2710619.1"/>
    </source>
</evidence>
<keyword evidence="3" id="KW-1185">Reference proteome</keyword>
<feature type="region of interest" description="Disordered" evidence="1">
    <location>
        <begin position="56"/>
        <end position="102"/>
    </location>
</feature>
<feature type="region of interest" description="Disordered" evidence="1">
    <location>
        <begin position="508"/>
        <end position="602"/>
    </location>
</feature>
<dbReference type="AlphaFoldDB" id="A0A6G1KCJ0"/>
<evidence type="ECO:0000256" key="1">
    <source>
        <dbReference type="SAM" id="MobiDB-lite"/>
    </source>
</evidence>
<reference evidence="2" key="1">
    <citation type="journal article" date="2020" name="Stud. Mycol.">
        <title>101 Dothideomycetes genomes: a test case for predicting lifestyles and emergence of pathogens.</title>
        <authorList>
            <person name="Haridas S."/>
            <person name="Albert R."/>
            <person name="Binder M."/>
            <person name="Bloem J."/>
            <person name="Labutti K."/>
            <person name="Salamov A."/>
            <person name="Andreopoulos B."/>
            <person name="Baker S."/>
            <person name="Barry K."/>
            <person name="Bills G."/>
            <person name="Bluhm B."/>
            <person name="Cannon C."/>
            <person name="Castanera R."/>
            <person name="Culley D."/>
            <person name="Daum C."/>
            <person name="Ezra D."/>
            <person name="Gonzalez J."/>
            <person name="Henrissat B."/>
            <person name="Kuo A."/>
            <person name="Liang C."/>
            <person name="Lipzen A."/>
            <person name="Lutzoni F."/>
            <person name="Magnuson J."/>
            <person name="Mondo S."/>
            <person name="Nolan M."/>
            <person name="Ohm R."/>
            <person name="Pangilinan J."/>
            <person name="Park H.-J."/>
            <person name="Ramirez L."/>
            <person name="Alfaro M."/>
            <person name="Sun H."/>
            <person name="Tritt A."/>
            <person name="Yoshinaga Y."/>
            <person name="Zwiers L.-H."/>
            <person name="Turgeon B."/>
            <person name="Goodwin S."/>
            <person name="Spatafora J."/>
            <person name="Crous P."/>
            <person name="Grigoriev I."/>
        </authorList>
    </citation>
    <scope>NUCLEOTIDE SEQUENCE</scope>
    <source>
        <strain evidence="2">CBS 279.74</strain>
    </source>
</reference>
<dbReference type="EMBL" id="MU005769">
    <property type="protein sequence ID" value="KAF2710619.1"/>
    <property type="molecule type" value="Genomic_DNA"/>
</dbReference>
<proteinExistence type="predicted"/>
<feature type="compositionally biased region" description="Basic and acidic residues" evidence="1">
    <location>
        <begin position="229"/>
        <end position="243"/>
    </location>
</feature>
<organism evidence="2 3">
    <name type="scientific">Pleomassaria siparia CBS 279.74</name>
    <dbReference type="NCBI Taxonomy" id="1314801"/>
    <lineage>
        <taxon>Eukaryota</taxon>
        <taxon>Fungi</taxon>
        <taxon>Dikarya</taxon>
        <taxon>Ascomycota</taxon>
        <taxon>Pezizomycotina</taxon>
        <taxon>Dothideomycetes</taxon>
        <taxon>Pleosporomycetidae</taxon>
        <taxon>Pleosporales</taxon>
        <taxon>Pleomassariaceae</taxon>
        <taxon>Pleomassaria</taxon>
    </lineage>
</organism>
<feature type="region of interest" description="Disordered" evidence="1">
    <location>
        <begin position="226"/>
        <end position="438"/>
    </location>
</feature>
<feature type="region of interest" description="Disordered" evidence="1">
    <location>
        <begin position="460"/>
        <end position="493"/>
    </location>
</feature>
<feature type="compositionally biased region" description="Polar residues" evidence="1">
    <location>
        <begin position="244"/>
        <end position="274"/>
    </location>
</feature>
<feature type="compositionally biased region" description="Low complexity" evidence="1">
    <location>
        <begin position="333"/>
        <end position="342"/>
    </location>
</feature>
<feature type="compositionally biased region" description="Basic and acidic residues" evidence="1">
    <location>
        <begin position="407"/>
        <end position="423"/>
    </location>
</feature>
<feature type="compositionally biased region" description="Basic and acidic residues" evidence="1">
    <location>
        <begin position="460"/>
        <end position="473"/>
    </location>
</feature>
<dbReference type="OrthoDB" id="3946796at2759"/>
<feature type="region of interest" description="Disordered" evidence="1">
    <location>
        <begin position="149"/>
        <end position="198"/>
    </location>
</feature>
<feature type="compositionally biased region" description="Polar residues" evidence="1">
    <location>
        <begin position="63"/>
        <end position="82"/>
    </location>
</feature>
<sequence length="689" mass="75509">MSDRLQGAPQAMQPLMSWRVDLQTVRYIVQVPMDDTRPASPPSRAARMTRRQLAKLEAEELSKSQPLASLPTPAQTPQNETIENAPVVEREEETGAEPEEAVIEVQQLDTIDSEVVEFEEPEASVPEEEIATLGPEAIAKGTESVVAAQTPEVIEPEVEDSSEPEPKTLTNGRSCEEPSTPEPSCTPSRAQSRSVSKSPMLLEASFEAIDALEEALDKVGQAAVPLFDHSADERSPRKARFDSRSTSTSQRHGISSNGARSSSPTSKVSRNPSVIRSLKPPKMPVRTSLSRSASVRTASSKEARRESGEVTDYLASKRRPISMSFPTPPPPLKSSKPPTQSTFQLPGEAVAAKLKAQKEERLRREEMGEVVKNPRPISMPPRPKATKAPTVSNFQLPGEAVAAKLKAQKEERMRREELGEVKAKAISMPPAPKSTKPLTVANFQLPGEVLAAKLKAQKEERLMREEAGEEVKQSRHVSMPPPTKSSKPPTVANFQLPGEVIAAKLRAQKEERLKREEEEEEAAAQRTFKARPAPPRRQVPAQVRQTSASRARESLMAKDAQATCGATDPASKRTSIVTSSTNKRNSAVMSRPTFSMTTSDSSNRKSLLLSQGLSNITPADAAAQRAKAREQFLKDKAENESKRIERLVKEEAAKRAREEAAERGRIASREWAEKQKKKTLSAPKVEESA</sequence>
<dbReference type="Proteomes" id="UP000799428">
    <property type="component" value="Unassembled WGS sequence"/>
</dbReference>
<name>A0A6G1KCJ0_9PLEO</name>
<protein>
    <submittedName>
        <fullName evidence="2">Uncharacterized protein</fullName>
    </submittedName>
</protein>
<feature type="compositionally biased region" description="Acidic residues" evidence="1">
    <location>
        <begin position="90"/>
        <end position="102"/>
    </location>
</feature>
<gene>
    <name evidence="2" type="ORF">K504DRAFT_266570</name>
</gene>
<accession>A0A6G1KCJ0</accession>
<feature type="compositionally biased region" description="Basic and acidic residues" evidence="1">
    <location>
        <begin position="356"/>
        <end position="369"/>
    </location>
</feature>